<evidence type="ECO:0000313" key="1">
    <source>
        <dbReference type="EMBL" id="KAJ7997059.1"/>
    </source>
</evidence>
<comment type="caution">
    <text evidence="1">The sequence shown here is derived from an EMBL/GenBank/DDBJ whole genome shotgun (WGS) entry which is preliminary data.</text>
</comment>
<proteinExistence type="predicted"/>
<reference evidence="1" key="1">
    <citation type="submission" date="2021-05" db="EMBL/GenBank/DDBJ databases">
        <authorList>
            <person name="Pan Q."/>
            <person name="Jouanno E."/>
            <person name="Zahm M."/>
            <person name="Klopp C."/>
            <person name="Cabau C."/>
            <person name="Louis A."/>
            <person name="Berthelot C."/>
            <person name="Parey E."/>
            <person name="Roest Crollius H."/>
            <person name="Montfort J."/>
            <person name="Robinson-Rechavi M."/>
            <person name="Bouchez O."/>
            <person name="Lampietro C."/>
            <person name="Lopez Roques C."/>
            <person name="Donnadieu C."/>
            <person name="Postlethwait J."/>
            <person name="Bobe J."/>
            <person name="Dillon D."/>
            <person name="Chandos A."/>
            <person name="von Hippel F."/>
            <person name="Guiguen Y."/>
        </authorList>
    </citation>
    <scope>NUCLEOTIDE SEQUENCE</scope>
    <source>
        <strain evidence="1">YG-Jan2019</strain>
    </source>
</reference>
<protein>
    <submittedName>
        <fullName evidence="1">Uncharacterized protein</fullName>
    </submittedName>
</protein>
<name>A0ACC2G014_DALPE</name>
<gene>
    <name evidence="1" type="ORF">DPEC_G00224990</name>
</gene>
<dbReference type="EMBL" id="CM055746">
    <property type="protein sequence ID" value="KAJ7997059.1"/>
    <property type="molecule type" value="Genomic_DNA"/>
</dbReference>
<sequence length="186" mass="21443">MFRKKSKQCKEALALQSGREANQLTQYARLNIHVPVLRMYMDVERDMRIDFRMSRQAFNGLLNMLRHEGDHGHPLHGRMQEHFNRKHCRAHSIIQKTFGVMKARWRATLSKAMAVRTKFCSEVALACAFLHNVCLTHGDVLEEPELQPEETLAPLEENEIQEGCGVYMRDVLCAQISAPLVPFKIV</sequence>
<evidence type="ECO:0000313" key="2">
    <source>
        <dbReference type="Proteomes" id="UP001157502"/>
    </source>
</evidence>
<dbReference type="Proteomes" id="UP001157502">
    <property type="component" value="Chromosome 19"/>
</dbReference>
<organism evidence="1 2">
    <name type="scientific">Dallia pectoralis</name>
    <name type="common">Alaska blackfish</name>
    <dbReference type="NCBI Taxonomy" id="75939"/>
    <lineage>
        <taxon>Eukaryota</taxon>
        <taxon>Metazoa</taxon>
        <taxon>Chordata</taxon>
        <taxon>Craniata</taxon>
        <taxon>Vertebrata</taxon>
        <taxon>Euteleostomi</taxon>
        <taxon>Actinopterygii</taxon>
        <taxon>Neopterygii</taxon>
        <taxon>Teleostei</taxon>
        <taxon>Protacanthopterygii</taxon>
        <taxon>Esociformes</taxon>
        <taxon>Umbridae</taxon>
        <taxon>Dallia</taxon>
    </lineage>
</organism>
<accession>A0ACC2G014</accession>
<keyword evidence="2" id="KW-1185">Reference proteome</keyword>